<feature type="signal peptide" evidence="1">
    <location>
        <begin position="1"/>
        <end position="29"/>
    </location>
</feature>
<dbReference type="RefSeq" id="WP_012786115.1">
    <property type="nucleotide sequence ID" value="NC_013131.1"/>
</dbReference>
<keyword evidence="1" id="KW-0732">Signal</keyword>
<evidence type="ECO:0000313" key="3">
    <source>
        <dbReference type="Proteomes" id="UP000000851"/>
    </source>
</evidence>
<reference evidence="2 3" key="1">
    <citation type="journal article" date="2009" name="Stand. Genomic Sci.">
        <title>Complete genome sequence of Catenulispora acidiphila type strain (ID 139908).</title>
        <authorList>
            <person name="Copeland A."/>
            <person name="Lapidus A."/>
            <person name="Glavina Del Rio T."/>
            <person name="Nolan M."/>
            <person name="Lucas S."/>
            <person name="Chen F."/>
            <person name="Tice H."/>
            <person name="Cheng J.F."/>
            <person name="Bruce D."/>
            <person name="Goodwin L."/>
            <person name="Pitluck S."/>
            <person name="Mikhailova N."/>
            <person name="Pati A."/>
            <person name="Ivanova N."/>
            <person name="Mavromatis K."/>
            <person name="Chen A."/>
            <person name="Palaniappan K."/>
            <person name="Chain P."/>
            <person name="Land M."/>
            <person name="Hauser L."/>
            <person name="Chang Y.J."/>
            <person name="Jeffries C.D."/>
            <person name="Chertkov O."/>
            <person name="Brettin T."/>
            <person name="Detter J.C."/>
            <person name="Han C."/>
            <person name="Ali Z."/>
            <person name="Tindall B.J."/>
            <person name="Goker M."/>
            <person name="Bristow J."/>
            <person name="Eisen J.A."/>
            <person name="Markowitz V."/>
            <person name="Hugenholtz P."/>
            <person name="Kyrpides N.C."/>
            <person name="Klenk H.P."/>
        </authorList>
    </citation>
    <scope>NUCLEOTIDE SEQUENCE [LARGE SCALE GENOMIC DNA]</scope>
    <source>
        <strain evidence="3">DSM 44928 / JCM 14897 / NBRC 102108 / NRRL B-24433 / ID139908</strain>
    </source>
</reference>
<name>C7QED1_CATAD</name>
<dbReference type="OrthoDB" id="3233951at2"/>
<proteinExistence type="predicted"/>
<dbReference type="SUPFAM" id="SSF50494">
    <property type="entry name" value="Trypsin-like serine proteases"/>
    <property type="match status" value="1"/>
</dbReference>
<feature type="chain" id="PRO_5002983081" evidence="1">
    <location>
        <begin position="30"/>
        <end position="287"/>
    </location>
</feature>
<dbReference type="HOGENOM" id="CLU_085086_0_0_11"/>
<dbReference type="KEGG" id="cai:Caci_1902"/>
<organism evidence="2 3">
    <name type="scientific">Catenulispora acidiphila (strain DSM 44928 / JCM 14897 / NBRC 102108 / NRRL B-24433 / ID139908)</name>
    <dbReference type="NCBI Taxonomy" id="479433"/>
    <lineage>
        <taxon>Bacteria</taxon>
        <taxon>Bacillati</taxon>
        <taxon>Actinomycetota</taxon>
        <taxon>Actinomycetes</taxon>
        <taxon>Catenulisporales</taxon>
        <taxon>Catenulisporaceae</taxon>
        <taxon>Catenulispora</taxon>
    </lineage>
</organism>
<dbReference type="Pfam" id="PF13365">
    <property type="entry name" value="Trypsin_2"/>
    <property type="match status" value="1"/>
</dbReference>
<dbReference type="InParanoid" id="C7QED1"/>
<evidence type="ECO:0000256" key="1">
    <source>
        <dbReference type="SAM" id="SignalP"/>
    </source>
</evidence>
<dbReference type="InterPro" id="IPR009003">
    <property type="entry name" value="Peptidase_S1_PA"/>
</dbReference>
<protein>
    <submittedName>
        <fullName evidence="2">Uncharacterized protein</fullName>
    </submittedName>
</protein>
<dbReference type="STRING" id="479433.Caci_1902"/>
<evidence type="ECO:0000313" key="2">
    <source>
        <dbReference type="EMBL" id="ACU70822.1"/>
    </source>
</evidence>
<accession>C7QED1</accession>
<keyword evidence="3" id="KW-1185">Reference proteome</keyword>
<dbReference type="eggNOG" id="COG4412">
    <property type="taxonomic scope" value="Bacteria"/>
</dbReference>
<dbReference type="EMBL" id="CP001700">
    <property type="protein sequence ID" value="ACU70822.1"/>
    <property type="molecule type" value="Genomic_DNA"/>
</dbReference>
<sequence precursor="true">MLKRTAAMFAAAAVTLAAALTLTAGSASAHPAPAADTAARPNVSVTLASTIALNDCSASLVRYPTSLSSDRALMLTAGHCFEGGMPSAGEVLQNVASSRSGTLLNSSGRRLATVRADKLLYATMTDTDISVYELTTTFAALSSQYGATPLTISASHPAANTSIAIPSAYWDRTWRCTLNGFAGTVEEDQWTWHDSLRYGATGCAVIGGSSGSPDVDTATGQVVGVNNTINEDGQMCTLDNPCEVGSDGTTTEHKGQGYGQETYWLTTCLTASNAINLSTPGCLLPKP</sequence>
<gene>
    <name evidence="2" type="ordered locus">Caci_1902</name>
</gene>
<dbReference type="Proteomes" id="UP000000851">
    <property type="component" value="Chromosome"/>
</dbReference>
<dbReference type="AlphaFoldDB" id="C7QED1"/>